<sequence>MTQKTTPFKKQMFEVLVEYTETFLLPLLDNRFAEVKTDMAAMKYELKDYTDRKLADQKDYMHKRFNEQSTEIKKISSQVSEIMKRLNKVEHAVA</sequence>
<dbReference type="Proteomes" id="UP000178726">
    <property type="component" value="Unassembled WGS sequence"/>
</dbReference>
<comment type="caution">
    <text evidence="1">The sequence shown here is derived from an EMBL/GenBank/DDBJ whole genome shotgun (WGS) entry which is preliminary data.</text>
</comment>
<accession>A0A1F6N959</accession>
<evidence type="ECO:0000313" key="2">
    <source>
        <dbReference type="Proteomes" id="UP000178726"/>
    </source>
</evidence>
<dbReference type="AlphaFoldDB" id="A0A1F6N959"/>
<name>A0A1F6N959_9BACT</name>
<dbReference type="EMBL" id="MFQK01000045">
    <property type="protein sequence ID" value="OGH80477.1"/>
    <property type="molecule type" value="Genomic_DNA"/>
</dbReference>
<reference evidence="1 2" key="1">
    <citation type="journal article" date="2016" name="Nat. Commun.">
        <title>Thousands of microbial genomes shed light on interconnected biogeochemical processes in an aquifer system.</title>
        <authorList>
            <person name="Anantharaman K."/>
            <person name="Brown C.T."/>
            <person name="Hug L.A."/>
            <person name="Sharon I."/>
            <person name="Castelle C.J."/>
            <person name="Probst A.J."/>
            <person name="Thomas B.C."/>
            <person name="Singh A."/>
            <person name="Wilkins M.J."/>
            <person name="Karaoz U."/>
            <person name="Brodie E.L."/>
            <person name="Williams K.H."/>
            <person name="Hubbard S.S."/>
            <person name="Banfield J.F."/>
        </authorList>
    </citation>
    <scope>NUCLEOTIDE SEQUENCE [LARGE SCALE GENOMIC DNA]</scope>
</reference>
<protein>
    <submittedName>
        <fullName evidence="1">Uncharacterized protein</fullName>
    </submittedName>
</protein>
<evidence type="ECO:0000313" key="1">
    <source>
        <dbReference type="EMBL" id="OGH80477.1"/>
    </source>
</evidence>
<proteinExistence type="predicted"/>
<gene>
    <name evidence="1" type="ORF">A3I29_01765</name>
</gene>
<organism evidence="1 2">
    <name type="scientific">Candidatus Magasanikbacteria bacterium RIFCSPLOWO2_02_FULL_44_11</name>
    <dbReference type="NCBI Taxonomy" id="1798689"/>
    <lineage>
        <taxon>Bacteria</taxon>
        <taxon>Candidatus Magasanikiibacteriota</taxon>
    </lineage>
</organism>